<reference evidence="1 2" key="1">
    <citation type="submission" date="2015-09" db="EMBL/GenBank/DDBJ databases">
        <title>Genome sequence of ICMP 13104.</title>
        <authorList>
            <person name="Visnovsky S."/>
            <person name="Lu A."/>
            <person name="Panda P."/>
            <person name="Pitman A."/>
        </authorList>
    </citation>
    <scope>NUCLEOTIDE SEQUENCE [LARGE SCALE GENOMIC DNA]</scope>
    <source>
        <strain evidence="1 2">ICMP 13104</strain>
    </source>
</reference>
<dbReference type="EMBL" id="LKEJ01000174">
    <property type="protein sequence ID" value="KTB56208.1"/>
    <property type="molecule type" value="Genomic_DNA"/>
</dbReference>
<name>A0A0W0H5Z0_PSEVI</name>
<sequence length="131" mass="14416">MFAKTAVQTLHCAEFNAPFANKRNVARFAPTPLRAKSKAESFRESADGGDAFTSGKRGVCSVDVGANLFAKAFVQTLHCAEFNAPFREQAKRRPVRSYALAGRIKSWSLFAKALMAATRLLLEKEASAQWM</sequence>
<proteinExistence type="predicted"/>
<dbReference type="Proteomes" id="UP000053048">
    <property type="component" value="Unassembled WGS sequence"/>
</dbReference>
<accession>A0A0W0H5Z0</accession>
<evidence type="ECO:0000313" key="2">
    <source>
        <dbReference type="Proteomes" id="UP000053048"/>
    </source>
</evidence>
<comment type="caution">
    <text evidence="1">The sequence shown here is derived from an EMBL/GenBank/DDBJ whole genome shotgun (WGS) entry which is preliminary data.</text>
</comment>
<evidence type="ECO:0000313" key="1">
    <source>
        <dbReference type="EMBL" id="KTB56208.1"/>
    </source>
</evidence>
<gene>
    <name evidence="1" type="ORF">AO067_18215</name>
</gene>
<dbReference type="AlphaFoldDB" id="A0A0W0H5Z0"/>
<keyword evidence="2" id="KW-1185">Reference proteome</keyword>
<protein>
    <submittedName>
        <fullName evidence="1">Uncharacterized protein</fullName>
    </submittedName>
</protein>
<organism evidence="1 2">
    <name type="scientific">Pseudomonas viridiflava ICMP 13104</name>
    <dbReference type="NCBI Taxonomy" id="1198305"/>
    <lineage>
        <taxon>Bacteria</taxon>
        <taxon>Pseudomonadati</taxon>
        <taxon>Pseudomonadota</taxon>
        <taxon>Gammaproteobacteria</taxon>
        <taxon>Pseudomonadales</taxon>
        <taxon>Pseudomonadaceae</taxon>
        <taxon>Pseudomonas</taxon>
    </lineage>
</organism>